<evidence type="ECO:0008006" key="3">
    <source>
        <dbReference type="Google" id="ProtNLM"/>
    </source>
</evidence>
<comment type="caution">
    <text evidence="1">The sequence shown here is derived from an EMBL/GenBank/DDBJ whole genome shotgun (WGS) entry which is preliminary data.</text>
</comment>
<sequence length="147" mass="16398">MISAERVRQLAKEGWIEKAGKDQFYLVDVVQGYIRFRNDSERRATKSASASRVSDARAREVELRIAERERRLVELSEMIALSDQLVGMFRAELSGLPARVTRDLQIRRTIETAINDILDRIADAAVSRAGMVAEGSDTKPPIAPNAA</sequence>
<reference evidence="1 2" key="1">
    <citation type="submission" date="2014-03" db="EMBL/GenBank/DDBJ databases">
        <title>Bradyrhizobium valentinum sp. nov., isolated from effective nodules of Lupinus mariae-josephae, a lupine endemic of basic-lime soils in Eastern Spain.</title>
        <authorList>
            <person name="Duran D."/>
            <person name="Rey L."/>
            <person name="Navarro A."/>
            <person name="Busquets A."/>
            <person name="Imperial J."/>
            <person name="Ruiz-Argueso T."/>
        </authorList>
    </citation>
    <scope>NUCLEOTIDE SEQUENCE [LARGE SCALE GENOMIC DNA]</scope>
    <source>
        <strain evidence="1 2">LmjM3</strain>
    </source>
</reference>
<dbReference type="AlphaFoldDB" id="A0A0R3L0L7"/>
<organism evidence="1 2">
    <name type="scientific">Bradyrhizobium valentinum</name>
    <dbReference type="NCBI Taxonomy" id="1518501"/>
    <lineage>
        <taxon>Bacteria</taxon>
        <taxon>Pseudomonadati</taxon>
        <taxon>Pseudomonadota</taxon>
        <taxon>Alphaproteobacteria</taxon>
        <taxon>Hyphomicrobiales</taxon>
        <taxon>Nitrobacteraceae</taxon>
        <taxon>Bradyrhizobium</taxon>
    </lineage>
</organism>
<evidence type="ECO:0000313" key="2">
    <source>
        <dbReference type="Proteomes" id="UP000051913"/>
    </source>
</evidence>
<protein>
    <recommendedName>
        <fullName evidence="3">DNA packaging protein</fullName>
    </recommendedName>
</protein>
<dbReference type="EMBL" id="LLXX01000173">
    <property type="protein sequence ID" value="KRQ99268.1"/>
    <property type="molecule type" value="Genomic_DNA"/>
</dbReference>
<gene>
    <name evidence="1" type="ORF">CP49_11770</name>
</gene>
<accession>A0A0R3L0L7</accession>
<evidence type="ECO:0000313" key="1">
    <source>
        <dbReference type="EMBL" id="KRQ99268.1"/>
    </source>
</evidence>
<dbReference type="Proteomes" id="UP000051913">
    <property type="component" value="Unassembled WGS sequence"/>
</dbReference>
<keyword evidence="2" id="KW-1185">Reference proteome</keyword>
<proteinExistence type="predicted"/>
<name>A0A0R3L0L7_9BRAD</name>